<evidence type="ECO:0000256" key="2">
    <source>
        <dbReference type="ARBA" id="ARBA00022481"/>
    </source>
</evidence>
<evidence type="ECO:0000256" key="4">
    <source>
        <dbReference type="PROSITE-ProRule" id="PRU00284"/>
    </source>
</evidence>
<evidence type="ECO:0000259" key="7">
    <source>
        <dbReference type="PROSITE" id="PS50885"/>
    </source>
</evidence>
<dbReference type="AlphaFoldDB" id="A0A7Z2VZ78"/>
<feature type="transmembrane region" description="Helical" evidence="5">
    <location>
        <begin position="12"/>
        <end position="34"/>
    </location>
</feature>
<keyword evidence="4" id="KW-0807">Transducer</keyword>
<name>A0A7Z2VZ78_9BURK</name>
<feature type="domain" description="HAMP" evidence="7">
    <location>
        <begin position="212"/>
        <end position="264"/>
    </location>
</feature>
<dbReference type="FunFam" id="1.10.287.950:FF:000001">
    <property type="entry name" value="Methyl-accepting chemotaxis sensory transducer"/>
    <property type="match status" value="1"/>
</dbReference>
<dbReference type="SUPFAM" id="SSF58104">
    <property type="entry name" value="Methyl-accepting chemotaxis protein (MCP) signaling domain"/>
    <property type="match status" value="1"/>
</dbReference>
<keyword evidence="5" id="KW-1133">Transmembrane helix</keyword>
<dbReference type="InterPro" id="IPR047347">
    <property type="entry name" value="YvaQ-like_sensor"/>
</dbReference>
<organism evidence="8 9">
    <name type="scientific">Massilia forsythiae</name>
    <dbReference type="NCBI Taxonomy" id="2728020"/>
    <lineage>
        <taxon>Bacteria</taxon>
        <taxon>Pseudomonadati</taxon>
        <taxon>Pseudomonadota</taxon>
        <taxon>Betaproteobacteria</taxon>
        <taxon>Burkholderiales</taxon>
        <taxon>Oxalobacteraceae</taxon>
        <taxon>Telluria group</taxon>
        <taxon>Massilia</taxon>
    </lineage>
</organism>
<dbReference type="KEGG" id="mfy:HH212_20485"/>
<dbReference type="EMBL" id="CP051685">
    <property type="protein sequence ID" value="QJE02102.1"/>
    <property type="molecule type" value="Genomic_DNA"/>
</dbReference>
<gene>
    <name evidence="8" type="ORF">HH212_20485</name>
</gene>
<evidence type="ECO:0000256" key="3">
    <source>
        <dbReference type="ARBA" id="ARBA00029447"/>
    </source>
</evidence>
<keyword evidence="9" id="KW-1185">Reference proteome</keyword>
<dbReference type="CDD" id="cd19411">
    <property type="entry name" value="MCP2201-like_sensor"/>
    <property type="match status" value="1"/>
</dbReference>
<dbReference type="InterPro" id="IPR004090">
    <property type="entry name" value="Chemotax_Me-accpt_rcpt"/>
</dbReference>
<dbReference type="Gene3D" id="1.10.287.950">
    <property type="entry name" value="Methyl-accepting chemotaxis protein"/>
    <property type="match status" value="1"/>
</dbReference>
<evidence type="ECO:0000256" key="5">
    <source>
        <dbReference type="SAM" id="Phobius"/>
    </source>
</evidence>
<dbReference type="GO" id="GO:0005886">
    <property type="term" value="C:plasma membrane"/>
    <property type="evidence" value="ECO:0007669"/>
    <property type="project" value="TreeGrafter"/>
</dbReference>
<dbReference type="GO" id="GO:0006935">
    <property type="term" value="P:chemotaxis"/>
    <property type="evidence" value="ECO:0007669"/>
    <property type="project" value="InterPro"/>
</dbReference>
<dbReference type="InterPro" id="IPR004089">
    <property type="entry name" value="MCPsignal_dom"/>
</dbReference>
<dbReference type="Gene3D" id="6.10.340.10">
    <property type="match status" value="1"/>
</dbReference>
<evidence type="ECO:0000259" key="6">
    <source>
        <dbReference type="PROSITE" id="PS50111"/>
    </source>
</evidence>
<dbReference type="InterPro" id="IPR051310">
    <property type="entry name" value="MCP_chemotaxis"/>
</dbReference>
<feature type="domain" description="Methyl-accepting transducer" evidence="6">
    <location>
        <begin position="269"/>
        <end position="498"/>
    </location>
</feature>
<dbReference type="PROSITE" id="PS50111">
    <property type="entry name" value="CHEMOTAXIS_TRANSDUC_2"/>
    <property type="match status" value="1"/>
</dbReference>
<reference evidence="8 9" key="1">
    <citation type="submission" date="2020-04" db="EMBL/GenBank/DDBJ databases">
        <title>Genome sequencing of novel species.</title>
        <authorList>
            <person name="Heo J."/>
            <person name="Kim S.-J."/>
            <person name="Kim J.-S."/>
            <person name="Hong S.-B."/>
            <person name="Kwon S.-W."/>
        </authorList>
    </citation>
    <scope>NUCLEOTIDE SEQUENCE [LARGE SCALE GENOMIC DNA]</scope>
    <source>
        <strain evidence="8 9">GN2-R2</strain>
    </source>
</reference>
<dbReference type="PROSITE" id="PS50885">
    <property type="entry name" value="HAMP"/>
    <property type="match status" value="1"/>
</dbReference>
<evidence type="ECO:0000256" key="1">
    <source>
        <dbReference type="ARBA" id="ARBA00004370"/>
    </source>
</evidence>
<accession>A0A7Z2VZ78</accession>
<evidence type="ECO:0000313" key="9">
    <source>
        <dbReference type="Proteomes" id="UP000502415"/>
    </source>
</evidence>
<sequence length="536" mass="56140">MKLSDLKIGTRLALSYGLLCLAMATLVAMAIAGLGRMSESADNLGNKRLPRIELSTRLQKEVTDIAIAMRNIMLSEDAADRARQATEIASSQDDIGRILGQLDKLVKSETGRAILKRQVELNGEYGKRRRQLLALIEAGDERGARAFLAAQLRPVFVAYMGAIDDQIQWQRKQGIEDAAAAQQTYRDTRWQMIAIGLAMLAAAGAMGWWITRSIVAPLKQALVVARAVATGDLTVRVEASSRCEVGQLMGALKAMNDNLVATVGTVRGGSDAIATASAQVAAGNQDLSTRTEQQAGALEETASSMEQLTGTVRQNADNARQANTLAETASGVATRGGAVIADVVDTMAQIDAASGKIADIISVIDGIAFQTNILALNAAVEAARAGEQGRGFAVVAGEVRNLAQRSAAAAKEIKALIDDSSGKVQAGSRLVQQAGATMGEIVDSVRRVADILGAISSASQEQSAGIEQVNRAITQMDDVTQQNAALVEQAAAASQSLQDQAGRLAQAVAVFRLDRPTLGAASTGGAARVANLLALR</sequence>
<protein>
    <submittedName>
        <fullName evidence="8">HAMP domain-containing protein</fullName>
    </submittedName>
</protein>
<dbReference type="Pfam" id="PF12729">
    <property type="entry name" value="4HB_MCP_1"/>
    <property type="match status" value="1"/>
</dbReference>
<dbReference type="SMART" id="SM00283">
    <property type="entry name" value="MA"/>
    <property type="match status" value="1"/>
</dbReference>
<dbReference type="Pfam" id="PF00015">
    <property type="entry name" value="MCPsignal"/>
    <property type="match status" value="1"/>
</dbReference>
<keyword evidence="2" id="KW-0488">Methylation</keyword>
<dbReference type="Proteomes" id="UP000502415">
    <property type="component" value="Chromosome"/>
</dbReference>
<keyword evidence="5" id="KW-0812">Transmembrane</keyword>
<comment type="similarity">
    <text evidence="3">Belongs to the methyl-accepting chemotaxis (MCP) protein family.</text>
</comment>
<comment type="subcellular location">
    <subcellularLocation>
        <location evidence="1">Membrane</location>
    </subcellularLocation>
</comment>
<dbReference type="Pfam" id="PF00672">
    <property type="entry name" value="HAMP"/>
    <property type="match status" value="1"/>
</dbReference>
<keyword evidence="5" id="KW-0472">Membrane</keyword>
<dbReference type="SMART" id="SM00304">
    <property type="entry name" value="HAMP"/>
    <property type="match status" value="1"/>
</dbReference>
<dbReference type="InterPro" id="IPR024478">
    <property type="entry name" value="HlyB_4HB_MCP"/>
</dbReference>
<proteinExistence type="inferred from homology"/>
<dbReference type="CDD" id="cd06225">
    <property type="entry name" value="HAMP"/>
    <property type="match status" value="1"/>
</dbReference>
<evidence type="ECO:0000313" key="8">
    <source>
        <dbReference type="EMBL" id="QJE02102.1"/>
    </source>
</evidence>
<dbReference type="PANTHER" id="PTHR43531:SF14">
    <property type="entry name" value="METHYL-ACCEPTING CHEMOTAXIS PROTEIN I-RELATED"/>
    <property type="match status" value="1"/>
</dbReference>
<dbReference type="PRINTS" id="PR00260">
    <property type="entry name" value="CHEMTRNSDUCR"/>
</dbReference>
<dbReference type="GO" id="GO:0004888">
    <property type="term" value="F:transmembrane signaling receptor activity"/>
    <property type="evidence" value="ECO:0007669"/>
    <property type="project" value="InterPro"/>
</dbReference>
<dbReference type="RefSeq" id="WP_170204189.1">
    <property type="nucleotide sequence ID" value="NZ_CP051685.1"/>
</dbReference>
<dbReference type="InterPro" id="IPR003660">
    <property type="entry name" value="HAMP_dom"/>
</dbReference>
<dbReference type="PANTHER" id="PTHR43531">
    <property type="entry name" value="PROTEIN ICFG"/>
    <property type="match status" value="1"/>
</dbReference>
<dbReference type="CDD" id="cd11386">
    <property type="entry name" value="MCP_signal"/>
    <property type="match status" value="1"/>
</dbReference>
<dbReference type="GO" id="GO:0007165">
    <property type="term" value="P:signal transduction"/>
    <property type="evidence" value="ECO:0007669"/>
    <property type="project" value="UniProtKB-KW"/>
</dbReference>